<dbReference type="AlphaFoldDB" id="A0A5D3WGY8"/>
<protein>
    <submittedName>
        <fullName evidence="2">Uncharacterized protein</fullName>
    </submittedName>
</protein>
<organism evidence="2 3">
    <name type="scientific">Geothermobacter ehrlichii</name>
    <dbReference type="NCBI Taxonomy" id="213224"/>
    <lineage>
        <taxon>Bacteria</taxon>
        <taxon>Pseudomonadati</taxon>
        <taxon>Thermodesulfobacteriota</taxon>
        <taxon>Desulfuromonadia</taxon>
        <taxon>Desulfuromonadales</taxon>
        <taxon>Geothermobacteraceae</taxon>
        <taxon>Geothermobacter</taxon>
    </lineage>
</organism>
<sequence length="72" mass="7792">MARTQANQICIDKRDRVTNLLGLFTLLALAVYLGTLALQALNGPDIITSLSEPAMFAPSDAIVADLGQPWRH</sequence>
<dbReference type="EMBL" id="VNIB01000019">
    <property type="protein sequence ID" value="TYO95429.1"/>
    <property type="molecule type" value="Genomic_DNA"/>
</dbReference>
<dbReference type="RefSeq" id="WP_148897118.1">
    <property type="nucleotide sequence ID" value="NZ_VNIB01000019.1"/>
</dbReference>
<keyword evidence="1" id="KW-0472">Membrane</keyword>
<reference evidence="2 3" key="1">
    <citation type="submission" date="2019-07" db="EMBL/GenBank/DDBJ databases">
        <title>Genomic Encyclopedia of Type Strains, Phase IV (KMG-IV): sequencing the most valuable type-strain genomes for metagenomic binning, comparative biology and taxonomic classification.</title>
        <authorList>
            <person name="Goeker M."/>
        </authorList>
    </citation>
    <scope>NUCLEOTIDE SEQUENCE [LARGE SCALE GENOMIC DNA]</scope>
    <source>
        <strain evidence="2 3">SS015</strain>
    </source>
</reference>
<comment type="caution">
    <text evidence="2">The sequence shown here is derived from an EMBL/GenBank/DDBJ whole genome shotgun (WGS) entry which is preliminary data.</text>
</comment>
<keyword evidence="1" id="KW-1133">Transmembrane helix</keyword>
<evidence type="ECO:0000256" key="1">
    <source>
        <dbReference type="SAM" id="Phobius"/>
    </source>
</evidence>
<name>A0A5D3WGY8_9BACT</name>
<keyword evidence="1" id="KW-0812">Transmembrane</keyword>
<evidence type="ECO:0000313" key="2">
    <source>
        <dbReference type="EMBL" id="TYO95429.1"/>
    </source>
</evidence>
<proteinExistence type="predicted"/>
<keyword evidence="3" id="KW-1185">Reference proteome</keyword>
<accession>A0A5D3WGY8</accession>
<feature type="transmembrane region" description="Helical" evidence="1">
    <location>
        <begin position="20"/>
        <end position="41"/>
    </location>
</feature>
<dbReference type="Proteomes" id="UP000324159">
    <property type="component" value="Unassembled WGS sequence"/>
</dbReference>
<evidence type="ECO:0000313" key="3">
    <source>
        <dbReference type="Proteomes" id="UP000324159"/>
    </source>
</evidence>
<gene>
    <name evidence="2" type="ORF">EDC39_1193</name>
</gene>